<dbReference type="EMBL" id="JXJN01001631">
    <property type="status" value="NOT_ANNOTATED_CDS"/>
    <property type="molecule type" value="Genomic_DNA"/>
</dbReference>
<reference evidence="1" key="2">
    <citation type="submission" date="2020-05" db="UniProtKB">
        <authorList>
            <consortium name="EnsemblMetazoa"/>
        </authorList>
    </citation>
    <scope>IDENTIFICATION</scope>
    <source>
        <strain evidence="1">IAEA</strain>
    </source>
</reference>
<organism evidence="1 2">
    <name type="scientific">Glossina palpalis gambiensis</name>
    <dbReference type="NCBI Taxonomy" id="67801"/>
    <lineage>
        <taxon>Eukaryota</taxon>
        <taxon>Metazoa</taxon>
        <taxon>Ecdysozoa</taxon>
        <taxon>Arthropoda</taxon>
        <taxon>Hexapoda</taxon>
        <taxon>Insecta</taxon>
        <taxon>Pterygota</taxon>
        <taxon>Neoptera</taxon>
        <taxon>Endopterygota</taxon>
        <taxon>Diptera</taxon>
        <taxon>Brachycera</taxon>
        <taxon>Muscomorpha</taxon>
        <taxon>Hippoboscoidea</taxon>
        <taxon>Glossinidae</taxon>
        <taxon>Glossina</taxon>
    </lineage>
</organism>
<evidence type="ECO:0000313" key="1">
    <source>
        <dbReference type="EnsemblMetazoa" id="GPPI004400-PA"/>
    </source>
</evidence>
<accession>A0A1B0AQ11</accession>
<protein>
    <submittedName>
        <fullName evidence="1">Uncharacterized protein</fullName>
    </submittedName>
</protein>
<evidence type="ECO:0000313" key="2">
    <source>
        <dbReference type="Proteomes" id="UP000092460"/>
    </source>
</evidence>
<name>A0A1B0AQ11_9MUSC</name>
<dbReference type="AlphaFoldDB" id="A0A1B0AQ11"/>
<dbReference type="EnsemblMetazoa" id="GPPI004400-RA">
    <property type="protein sequence ID" value="GPPI004400-PA"/>
    <property type="gene ID" value="GPPI004400"/>
</dbReference>
<keyword evidence="2" id="KW-1185">Reference proteome</keyword>
<reference evidence="2" key="1">
    <citation type="submission" date="2015-01" db="EMBL/GenBank/DDBJ databases">
        <authorList>
            <person name="Aksoy S."/>
            <person name="Warren W."/>
            <person name="Wilson R.K."/>
        </authorList>
    </citation>
    <scope>NUCLEOTIDE SEQUENCE [LARGE SCALE GENOMIC DNA]</scope>
    <source>
        <strain evidence="2">IAEA</strain>
    </source>
</reference>
<dbReference type="Proteomes" id="UP000092460">
    <property type="component" value="Unassembled WGS sequence"/>
</dbReference>
<dbReference type="VEuPathDB" id="VectorBase:GPPI004400"/>
<sequence length="114" mass="12016">MPAHTILSGLGSTLSNNCIPKPVSLLRAPATIKAAPESSTVSADSLVGTSSSPKSVSRLALLYRGNFDIKNSGDCSLSRCLLFDAEPITKLSLMKTAPLTYNIKSEHILKGVKT</sequence>
<proteinExistence type="predicted"/>